<dbReference type="RefSeq" id="WP_281196547.1">
    <property type="nucleotide sequence ID" value="NZ_CALFMW010000160.1"/>
</dbReference>
<protein>
    <submittedName>
        <fullName evidence="1">Uncharacterized protein</fullName>
    </submittedName>
</protein>
<accession>A0A0D6A5I0</accession>
<dbReference type="EMBL" id="AP014808">
    <property type="protein sequence ID" value="BAQ57974.1"/>
    <property type="molecule type" value="Genomic_DNA"/>
</dbReference>
<evidence type="ECO:0000313" key="2">
    <source>
        <dbReference type="Proteomes" id="UP000035709"/>
    </source>
</evidence>
<dbReference type="Proteomes" id="UP000035709">
    <property type="component" value="Chromosome"/>
</dbReference>
<gene>
    <name evidence="1" type="ORF">LBAT_1585</name>
</gene>
<name>A0A0D6A5I0_9LACO</name>
<proteinExistence type="predicted"/>
<keyword evidence="2" id="KW-1185">Reference proteome</keyword>
<evidence type="ECO:0000313" key="1">
    <source>
        <dbReference type="EMBL" id="BAQ57974.1"/>
    </source>
</evidence>
<dbReference type="PATRIC" id="fig|1600.4.peg.1619"/>
<reference evidence="1 2" key="1">
    <citation type="submission" date="2015-03" db="EMBL/GenBank/DDBJ databases">
        <title>Complete genome sequence of Lactobacillus acetotolerans NBRC 13120.</title>
        <authorList>
            <person name="Toh H."/>
            <person name="Morita H."/>
            <person name="Fujita N."/>
        </authorList>
    </citation>
    <scope>NUCLEOTIDE SEQUENCE [LARGE SCALE GENOMIC DNA]</scope>
    <source>
        <strain evidence="1 2">NBRC 13120</strain>
    </source>
</reference>
<sequence length="52" mass="5910">MRAVSKIKPGGFSGQTARFSYGSRINLAPYIRMGQYYGRDQRKNRRVSKPTG</sequence>
<dbReference type="KEGG" id="lae:LBAT_1585"/>
<organism evidence="1 2">
    <name type="scientific">Lactobacillus acetotolerans</name>
    <dbReference type="NCBI Taxonomy" id="1600"/>
    <lineage>
        <taxon>Bacteria</taxon>
        <taxon>Bacillati</taxon>
        <taxon>Bacillota</taxon>
        <taxon>Bacilli</taxon>
        <taxon>Lactobacillales</taxon>
        <taxon>Lactobacillaceae</taxon>
        <taxon>Lactobacillus</taxon>
    </lineage>
</organism>
<dbReference type="AlphaFoldDB" id="A0A0D6A5I0"/>